<keyword evidence="2" id="KW-1185">Reference proteome</keyword>
<evidence type="ECO:0000313" key="2">
    <source>
        <dbReference type="Proteomes" id="UP000252139"/>
    </source>
</evidence>
<reference evidence="1 2" key="1">
    <citation type="journal article" date="2018" name="G3 (Bethesda)">
        <title>Phylogenetic and Phylogenomic Definition of Rhizopus Species.</title>
        <authorList>
            <person name="Gryganskyi A.P."/>
            <person name="Golan J."/>
            <person name="Dolatabadi S."/>
            <person name="Mondo S."/>
            <person name="Robb S."/>
            <person name="Idnurm A."/>
            <person name="Muszewska A."/>
            <person name="Steczkiewicz K."/>
            <person name="Masonjones S."/>
            <person name="Liao H.L."/>
            <person name="Gajdeczka M.T."/>
            <person name="Anike F."/>
            <person name="Vuek A."/>
            <person name="Anishchenko I.M."/>
            <person name="Voigt K."/>
            <person name="de Hoog G.S."/>
            <person name="Smith M.E."/>
            <person name="Heitman J."/>
            <person name="Vilgalys R."/>
            <person name="Stajich J.E."/>
        </authorList>
    </citation>
    <scope>NUCLEOTIDE SEQUENCE [LARGE SCALE GENOMIC DNA]</scope>
    <source>
        <strain evidence="1 2">CBS 357.93</strain>
    </source>
</reference>
<protein>
    <recommendedName>
        <fullName evidence="3">Fungal-type protein kinase domain-containing protein</fullName>
    </recommendedName>
</protein>
<dbReference type="AlphaFoldDB" id="A0A367K9G7"/>
<name>A0A367K9G7_RHIAZ</name>
<proteinExistence type="predicted"/>
<dbReference type="Proteomes" id="UP000252139">
    <property type="component" value="Unassembled WGS sequence"/>
</dbReference>
<dbReference type="OrthoDB" id="2279050at2759"/>
<gene>
    <name evidence="1" type="ORF">CU097_009475</name>
</gene>
<dbReference type="EMBL" id="PJQL01000164">
    <property type="protein sequence ID" value="RCH98873.1"/>
    <property type="molecule type" value="Genomic_DNA"/>
</dbReference>
<dbReference type="STRING" id="86630.A0A367K9G7"/>
<accession>A0A367K9G7</accession>
<evidence type="ECO:0008006" key="3">
    <source>
        <dbReference type="Google" id="ProtNLM"/>
    </source>
</evidence>
<evidence type="ECO:0000313" key="1">
    <source>
        <dbReference type="EMBL" id="RCH98873.1"/>
    </source>
</evidence>
<comment type="caution">
    <text evidence="1">The sequence shown here is derived from an EMBL/GenBank/DDBJ whole genome shotgun (WGS) entry which is preliminary data.</text>
</comment>
<sequence length="347" mass="39931">MDISLLKLSLSGIVNQLKTDQFNAIKPYLPEKFDQSHVDHIADKIKCYKMKDDTLSMYESILDLMESENLPIELALLQIDTFKAKFLKAKGRATDGYTMLKVVEYLLETLDDWKQDDSETTIYRRIATIFDFMFRDTRVKLADGETACDRSKHERQYNDIVFGGSSTDRELSGRKIDLLIRYGRDTKDLELSSIEFKKPSVTASTAITQQCKNLRVNGAILNHLHRLNKKIDSLLAMDWIGSTGYIYCLVAHHGVYVAKLIDILTIPTSVNGLLEFKNTLRLLFAFKDFTLRVGRIAEHSLEERRKVDRFREVIDVAVTTLSPTLHHDIFFTPTTHRVKRTKTEDNV</sequence>
<organism evidence="1 2">
    <name type="scientific">Rhizopus azygosporus</name>
    <name type="common">Rhizopus microsporus var. azygosporus</name>
    <dbReference type="NCBI Taxonomy" id="86630"/>
    <lineage>
        <taxon>Eukaryota</taxon>
        <taxon>Fungi</taxon>
        <taxon>Fungi incertae sedis</taxon>
        <taxon>Mucoromycota</taxon>
        <taxon>Mucoromycotina</taxon>
        <taxon>Mucoromycetes</taxon>
        <taxon>Mucorales</taxon>
        <taxon>Mucorineae</taxon>
        <taxon>Rhizopodaceae</taxon>
        <taxon>Rhizopus</taxon>
    </lineage>
</organism>